<proteinExistence type="inferred from homology"/>
<dbReference type="Gene3D" id="1.10.10.10">
    <property type="entry name" value="Winged helix-like DNA-binding domain superfamily/Winged helix DNA-binding domain"/>
    <property type="match status" value="1"/>
</dbReference>
<comment type="similarity">
    <text evidence="1">Belongs to the ROK (NagC/XylR) family.</text>
</comment>
<keyword evidence="3" id="KW-0418">Kinase</keyword>
<evidence type="ECO:0000256" key="1">
    <source>
        <dbReference type="ARBA" id="ARBA00006479"/>
    </source>
</evidence>
<dbReference type="InterPro" id="IPR036388">
    <property type="entry name" value="WH-like_DNA-bd_sf"/>
</dbReference>
<keyword evidence="4" id="KW-1185">Reference proteome</keyword>
<dbReference type="SUPFAM" id="SSF46785">
    <property type="entry name" value="Winged helix' DNA-binding domain"/>
    <property type="match status" value="1"/>
</dbReference>
<dbReference type="PANTHER" id="PTHR18964">
    <property type="entry name" value="ROK (REPRESSOR, ORF, KINASE) FAMILY"/>
    <property type="match status" value="1"/>
</dbReference>
<accession>A0AAV5NZ85</accession>
<dbReference type="SUPFAM" id="SSF53067">
    <property type="entry name" value="Actin-like ATPase domain"/>
    <property type="match status" value="1"/>
</dbReference>
<keyword evidence="3" id="KW-0808">Transferase</keyword>
<evidence type="ECO:0000313" key="3">
    <source>
        <dbReference type="EMBL" id="GLQ75687.1"/>
    </source>
</evidence>
<dbReference type="PROSITE" id="PS01125">
    <property type="entry name" value="ROK"/>
    <property type="match status" value="1"/>
</dbReference>
<sequence length="401" mass="44931">MKGKNHEHTKRSNLSVVFEIIRQHPRVSRVSVAQQSGLRNQTITNLVRELIQTGYVLEVGKVQGKRGQPQTLLEVNPASCLSIGLQIEQGFVNASLVDLNLNLLADYQAELTSLEPDYVISQLDRVVNRLLDMVPNSRQLLIGVGVAVATLLKDDTEHHPVANAWQAWGKLDLTHKLSEKLAYPVYLENDATSAAISHSFSCRGDRLDNFIYLYIGNGLGAGIITNNQPYKGAWSNAGEIGRIHWHNSGSTDYIETHLSLQALKTMLNYSGSDLQLPAFIDEHWEHDEVVQRWIDESGQRLRFAINILENLFEPESIVLGSQLSERVMERLVDATLPLFPSICERHERTRQRITLAKDSLHTVSIGAASLPLFGLCHPDMHDLFECSHQLPPTFKAVNLDV</sequence>
<keyword evidence="2" id="KW-0119">Carbohydrate metabolism</keyword>
<dbReference type="InterPro" id="IPR036390">
    <property type="entry name" value="WH_DNA-bd_sf"/>
</dbReference>
<gene>
    <name evidence="3" type="ORF">GCM10007932_50500</name>
</gene>
<evidence type="ECO:0000313" key="4">
    <source>
        <dbReference type="Proteomes" id="UP001156690"/>
    </source>
</evidence>
<comment type="caution">
    <text evidence="3">The sequence shown here is derived from an EMBL/GenBank/DDBJ whole genome shotgun (WGS) entry which is preliminary data.</text>
</comment>
<dbReference type="Proteomes" id="UP001156690">
    <property type="component" value="Unassembled WGS sequence"/>
</dbReference>
<organism evidence="3 4">
    <name type="scientific">Vibrio penaeicida</name>
    <dbReference type="NCBI Taxonomy" id="104609"/>
    <lineage>
        <taxon>Bacteria</taxon>
        <taxon>Pseudomonadati</taxon>
        <taxon>Pseudomonadota</taxon>
        <taxon>Gammaproteobacteria</taxon>
        <taxon>Vibrionales</taxon>
        <taxon>Vibrionaceae</taxon>
        <taxon>Vibrio</taxon>
    </lineage>
</organism>
<reference evidence="4" key="1">
    <citation type="journal article" date="2019" name="Int. J. Syst. Evol. Microbiol.">
        <title>The Global Catalogue of Microorganisms (GCM) 10K type strain sequencing project: providing services to taxonomists for standard genome sequencing and annotation.</title>
        <authorList>
            <consortium name="The Broad Institute Genomics Platform"/>
            <consortium name="The Broad Institute Genome Sequencing Center for Infectious Disease"/>
            <person name="Wu L."/>
            <person name="Ma J."/>
        </authorList>
    </citation>
    <scope>NUCLEOTIDE SEQUENCE [LARGE SCALE GENOMIC DNA]</scope>
    <source>
        <strain evidence="4">NBRC 15640</strain>
    </source>
</reference>
<dbReference type="InterPro" id="IPR043129">
    <property type="entry name" value="ATPase_NBD"/>
</dbReference>
<dbReference type="RefSeq" id="WP_126607478.1">
    <property type="nucleotide sequence ID" value="NZ_AP025145.1"/>
</dbReference>
<dbReference type="AlphaFoldDB" id="A0AAV5NZ85"/>
<dbReference type="EMBL" id="BSNX01000075">
    <property type="protein sequence ID" value="GLQ75687.1"/>
    <property type="molecule type" value="Genomic_DNA"/>
</dbReference>
<dbReference type="InterPro" id="IPR049874">
    <property type="entry name" value="ROK_cs"/>
</dbReference>
<dbReference type="Pfam" id="PF00480">
    <property type="entry name" value="ROK"/>
    <property type="match status" value="1"/>
</dbReference>
<dbReference type="Gene3D" id="3.30.420.40">
    <property type="match status" value="2"/>
</dbReference>
<dbReference type="PANTHER" id="PTHR18964:SF149">
    <property type="entry name" value="BIFUNCTIONAL UDP-N-ACETYLGLUCOSAMINE 2-EPIMERASE_N-ACETYLMANNOSAMINE KINASE"/>
    <property type="match status" value="1"/>
</dbReference>
<evidence type="ECO:0000256" key="2">
    <source>
        <dbReference type="ARBA" id="ARBA00023277"/>
    </source>
</evidence>
<dbReference type="GO" id="GO:0016301">
    <property type="term" value="F:kinase activity"/>
    <property type="evidence" value="ECO:0007669"/>
    <property type="project" value="UniProtKB-KW"/>
</dbReference>
<protein>
    <submittedName>
        <fullName evidence="3">Sugar kinase</fullName>
    </submittedName>
</protein>
<name>A0AAV5NZ85_9VIBR</name>
<dbReference type="InterPro" id="IPR000600">
    <property type="entry name" value="ROK"/>
</dbReference>